<evidence type="ECO:0000313" key="2">
    <source>
        <dbReference type="Proteomes" id="UP000887159"/>
    </source>
</evidence>
<dbReference type="PANTHER" id="PTHR46060:SF3">
    <property type="entry name" value="PROTEIN GVQW3"/>
    <property type="match status" value="1"/>
</dbReference>
<dbReference type="Gene3D" id="3.30.420.10">
    <property type="entry name" value="Ribonuclease H-like superfamily/Ribonuclease H"/>
    <property type="match status" value="1"/>
</dbReference>
<dbReference type="InterPro" id="IPR036397">
    <property type="entry name" value="RNaseH_sf"/>
</dbReference>
<protein>
    <submittedName>
        <fullName evidence="1">Histone-lysine N-methyltransferase SETMAR</fullName>
    </submittedName>
</protein>
<dbReference type="PANTHER" id="PTHR46060">
    <property type="entry name" value="MARINER MOS1 TRANSPOSASE-LIKE PROTEIN"/>
    <property type="match status" value="1"/>
</dbReference>
<comment type="caution">
    <text evidence="1">The sequence shown here is derived from an EMBL/GenBank/DDBJ whole genome shotgun (WGS) entry which is preliminary data.</text>
</comment>
<dbReference type="GO" id="GO:0003676">
    <property type="term" value="F:nucleic acid binding"/>
    <property type="evidence" value="ECO:0007669"/>
    <property type="project" value="InterPro"/>
</dbReference>
<evidence type="ECO:0000313" key="1">
    <source>
        <dbReference type="EMBL" id="GFX98852.1"/>
    </source>
</evidence>
<sequence>MEKLNELRFELLSHLLYSPDLTPSDLRLFADLKRMLKGKRIGSKKEVVADVEAYIESKNKSFYEMGIKN</sequence>
<name>A0A8X6V8J4_TRICX</name>
<accession>A0A8X6V8J4</accession>
<dbReference type="InterPro" id="IPR052709">
    <property type="entry name" value="Transposase-MT_Hybrid"/>
</dbReference>
<reference evidence="1" key="1">
    <citation type="submission" date="2020-08" db="EMBL/GenBank/DDBJ databases">
        <title>Multicomponent nature underlies the extraordinary mechanical properties of spider dragline silk.</title>
        <authorList>
            <person name="Kono N."/>
            <person name="Nakamura H."/>
            <person name="Mori M."/>
            <person name="Yoshida Y."/>
            <person name="Ohtoshi R."/>
            <person name="Malay A.D."/>
            <person name="Moran D.A.P."/>
            <person name="Tomita M."/>
            <person name="Numata K."/>
            <person name="Arakawa K."/>
        </authorList>
    </citation>
    <scope>NUCLEOTIDE SEQUENCE</scope>
</reference>
<dbReference type="Proteomes" id="UP000887159">
    <property type="component" value="Unassembled WGS sequence"/>
</dbReference>
<gene>
    <name evidence="1" type="primary">WN55_06311</name>
    <name evidence="1" type="ORF">TNCV_1504281</name>
</gene>
<dbReference type="AlphaFoldDB" id="A0A8X6V8J4"/>
<organism evidence="1 2">
    <name type="scientific">Trichonephila clavipes</name>
    <name type="common">Golden silk orbweaver</name>
    <name type="synonym">Nephila clavipes</name>
    <dbReference type="NCBI Taxonomy" id="2585209"/>
    <lineage>
        <taxon>Eukaryota</taxon>
        <taxon>Metazoa</taxon>
        <taxon>Ecdysozoa</taxon>
        <taxon>Arthropoda</taxon>
        <taxon>Chelicerata</taxon>
        <taxon>Arachnida</taxon>
        <taxon>Araneae</taxon>
        <taxon>Araneomorphae</taxon>
        <taxon>Entelegynae</taxon>
        <taxon>Araneoidea</taxon>
        <taxon>Nephilidae</taxon>
        <taxon>Trichonephila</taxon>
    </lineage>
</organism>
<dbReference type="EMBL" id="BMAU01021203">
    <property type="protein sequence ID" value="GFX98852.1"/>
    <property type="molecule type" value="Genomic_DNA"/>
</dbReference>
<proteinExistence type="predicted"/>
<keyword evidence="2" id="KW-1185">Reference proteome</keyword>